<gene>
    <name evidence="3" type="ORF">S01H1_29104</name>
</gene>
<dbReference type="EMBL" id="BARS01017832">
    <property type="protein sequence ID" value="GAF87815.1"/>
    <property type="molecule type" value="Genomic_DNA"/>
</dbReference>
<sequence>SLPAVVWDDVEKWENDLEVGDVLKVQGVLTTYRGSVQFKLKEFEKTDGSVWNPELFIPVTEKDRRQLIREIIEVIDSFTNEYLRELLNRFFGNTEFLACFGTAPGGKAWHHVYIGGLLDHTVGVLRLCHAAAEGREDINRDLLFAAAILHDIGKIDEYEITTNINFSDEGRLIGHIIQGDNMVRDMVGKIKGFPEHLNMLLSHLILSHQGHKEFGSPVVPMIAEGIILYYADEMDSKLNAFKRIKGKKSNIGSTWSGYVKLMERFFYLDNKDNSEH</sequence>
<organism evidence="3">
    <name type="scientific">marine sediment metagenome</name>
    <dbReference type="NCBI Taxonomy" id="412755"/>
    <lineage>
        <taxon>unclassified sequences</taxon>
        <taxon>metagenomes</taxon>
        <taxon>ecological metagenomes</taxon>
    </lineage>
</organism>
<dbReference type="PANTHER" id="PTHR37294:SF1">
    <property type="entry name" value="3'-5' EXORIBONUCLEASE YHAM"/>
    <property type="match status" value="1"/>
</dbReference>
<feature type="non-terminal residue" evidence="3">
    <location>
        <position position="1"/>
    </location>
</feature>
<dbReference type="GO" id="GO:0031125">
    <property type="term" value="P:rRNA 3'-end processing"/>
    <property type="evidence" value="ECO:0007669"/>
    <property type="project" value="TreeGrafter"/>
</dbReference>
<dbReference type="SMART" id="SM00471">
    <property type="entry name" value="HDc"/>
    <property type="match status" value="1"/>
</dbReference>
<evidence type="ECO:0000313" key="3">
    <source>
        <dbReference type="EMBL" id="GAF87815.1"/>
    </source>
</evidence>
<dbReference type="Pfam" id="PF01966">
    <property type="entry name" value="HD"/>
    <property type="match status" value="1"/>
</dbReference>
<dbReference type="InterPro" id="IPR006675">
    <property type="entry name" value="HDIG_dom"/>
</dbReference>
<proteinExistence type="predicted"/>
<dbReference type="CDD" id="cd00077">
    <property type="entry name" value="HDc"/>
    <property type="match status" value="1"/>
</dbReference>
<evidence type="ECO:0000259" key="2">
    <source>
        <dbReference type="PROSITE" id="PS51831"/>
    </source>
</evidence>
<comment type="caution">
    <text evidence="3">The sequence shown here is derived from an EMBL/GenBank/DDBJ whole genome shotgun (WGS) entry which is preliminary data.</text>
</comment>
<accession>X0UH07</accession>
<dbReference type="SUPFAM" id="SSF109604">
    <property type="entry name" value="HD-domain/PDEase-like"/>
    <property type="match status" value="1"/>
</dbReference>
<dbReference type="Gene3D" id="1.10.3210.10">
    <property type="entry name" value="Hypothetical protein af1432"/>
    <property type="match status" value="1"/>
</dbReference>
<dbReference type="PROSITE" id="PS51831">
    <property type="entry name" value="HD"/>
    <property type="match status" value="1"/>
</dbReference>
<evidence type="ECO:0000256" key="1">
    <source>
        <dbReference type="ARBA" id="ARBA00022801"/>
    </source>
</evidence>
<dbReference type="GO" id="GO:0016787">
    <property type="term" value="F:hydrolase activity"/>
    <property type="evidence" value="ECO:0007669"/>
    <property type="project" value="UniProtKB-KW"/>
</dbReference>
<reference evidence="3" key="1">
    <citation type="journal article" date="2014" name="Front. Microbiol.">
        <title>High frequency of phylogenetically diverse reductive dehalogenase-homologous genes in deep subseafloor sedimentary metagenomes.</title>
        <authorList>
            <person name="Kawai M."/>
            <person name="Futagami T."/>
            <person name="Toyoda A."/>
            <person name="Takaki Y."/>
            <person name="Nishi S."/>
            <person name="Hori S."/>
            <person name="Arai W."/>
            <person name="Tsubouchi T."/>
            <person name="Morono Y."/>
            <person name="Uchiyama I."/>
            <person name="Ito T."/>
            <person name="Fujiyama A."/>
            <person name="Inagaki F."/>
            <person name="Takami H."/>
        </authorList>
    </citation>
    <scope>NUCLEOTIDE SEQUENCE</scope>
    <source>
        <strain evidence="3">Expedition CK06-06</strain>
    </source>
</reference>
<dbReference type="PANTHER" id="PTHR37294">
    <property type="entry name" value="3'-5' EXORIBONUCLEASE YHAM"/>
    <property type="match status" value="1"/>
</dbReference>
<feature type="domain" description="HD" evidence="2">
    <location>
        <begin position="117"/>
        <end position="237"/>
    </location>
</feature>
<name>X0UH07_9ZZZZ</name>
<dbReference type="InterPro" id="IPR003607">
    <property type="entry name" value="HD/PDEase_dom"/>
</dbReference>
<dbReference type="NCBIfam" id="TIGR00277">
    <property type="entry name" value="HDIG"/>
    <property type="match status" value="1"/>
</dbReference>
<dbReference type="InterPro" id="IPR006674">
    <property type="entry name" value="HD_domain"/>
</dbReference>
<dbReference type="AlphaFoldDB" id="X0UH07"/>
<keyword evidence="1" id="KW-0378">Hydrolase</keyword>
<protein>
    <recommendedName>
        <fullName evidence="2">HD domain-containing protein</fullName>
    </recommendedName>
</protein>
<dbReference type="InterPro" id="IPR050798">
    <property type="entry name" value="YhaM_exoribonuc/phosphodiest"/>
</dbReference>